<evidence type="ECO:0000313" key="1">
    <source>
        <dbReference type="EMBL" id="KFH61918.1"/>
    </source>
</evidence>
<dbReference type="AlphaFoldDB" id="A0A086TIZ1"/>
<reference evidence="1 2" key="1">
    <citation type="submission" date="2011-02" db="EMBL/GenBank/DDBJ databases">
        <title>The Genome Sequence of Mortierella verticillata NRRL 6337.</title>
        <authorList>
            <consortium name="The Broad Institute Genome Sequencing Platform"/>
            <person name="Russ C."/>
            <person name="Cuomo C."/>
            <person name="Burger G."/>
            <person name="Gray M.W."/>
            <person name="Holland P.W.H."/>
            <person name="King N."/>
            <person name="Lang F.B.F."/>
            <person name="Roger A.J."/>
            <person name="Ruiz-Trillo I."/>
            <person name="Young S.K."/>
            <person name="Zeng Q."/>
            <person name="Gargeya S."/>
            <person name="Alvarado L."/>
            <person name="Berlin A."/>
            <person name="Chapman S.B."/>
            <person name="Chen Z."/>
            <person name="Freedman E."/>
            <person name="Gellesch M."/>
            <person name="Goldberg J."/>
            <person name="Griggs A."/>
            <person name="Gujja S."/>
            <person name="Heilman E."/>
            <person name="Heiman D."/>
            <person name="Howarth C."/>
            <person name="Mehta T."/>
            <person name="Neiman D."/>
            <person name="Pearson M."/>
            <person name="Roberts A."/>
            <person name="Saif S."/>
            <person name="Shea T."/>
            <person name="Shenoy N."/>
            <person name="Sisk P."/>
            <person name="Stolte C."/>
            <person name="Sykes S."/>
            <person name="White J."/>
            <person name="Yandava C."/>
            <person name="Haas B."/>
            <person name="Nusbaum C."/>
            <person name="Birren B."/>
        </authorList>
    </citation>
    <scope>NUCLEOTIDE SEQUENCE [LARGE SCALE GENOMIC DNA]</scope>
    <source>
        <strain evidence="1 2">NRRL 6337</strain>
    </source>
</reference>
<dbReference type="OrthoDB" id="2427646at2759"/>
<evidence type="ECO:0000313" key="2">
    <source>
        <dbReference type="Proteomes" id="UP000243308"/>
    </source>
</evidence>
<accession>A0A086TIZ1</accession>
<dbReference type="SUPFAM" id="SSF52047">
    <property type="entry name" value="RNI-like"/>
    <property type="match status" value="1"/>
</dbReference>
<keyword evidence="2" id="KW-1185">Reference proteome</keyword>
<name>A0A086TIZ1_9FUNG</name>
<dbReference type="Proteomes" id="UP000243308">
    <property type="component" value="Unassembled WGS sequence"/>
</dbReference>
<proteinExistence type="predicted"/>
<protein>
    <submittedName>
        <fullName evidence="1">Uncharacterized protein</fullName>
    </submittedName>
</protein>
<sequence length="368" mass="41585">MAIDWQQLRIGLNLFRESIESHGQLDIELGLNRLTEVLTHLNAVGVKGIDIFHKNRWQGRFGVTECVASGLSDMALPNEIFSVRSISPGTLRRIIHRLETPAGVAQILDLIDRHSTIRCLEILIIENGAFNKLVTDIYDHWNSTNPLRLVLFEKGQAEVRATATFTVWNKPSALKEIVCEHWTGDYVSARSWNAALLDAATQEYPTMLVGFTVDVSNITDQGLTRIQRVLHDSRLEHLHICCLSVQPRLHYNSGRVLRSIQWSTIMSLVLSGGSIDTLLRFWADGREYLFMGLSSVSSLRRLEMNGSREARPLSHQSCLCWHSLLYSAFSLSELSMENIQLQNPHDWGLILDAVDMASLKFSYNGCNI</sequence>
<gene>
    <name evidence="1" type="ORF">MVEG_12252</name>
</gene>
<organism evidence="1 2">
    <name type="scientific">Podila verticillata NRRL 6337</name>
    <dbReference type="NCBI Taxonomy" id="1069443"/>
    <lineage>
        <taxon>Eukaryota</taxon>
        <taxon>Fungi</taxon>
        <taxon>Fungi incertae sedis</taxon>
        <taxon>Mucoromycota</taxon>
        <taxon>Mortierellomycotina</taxon>
        <taxon>Mortierellomycetes</taxon>
        <taxon>Mortierellales</taxon>
        <taxon>Mortierellaceae</taxon>
        <taxon>Podila</taxon>
    </lineage>
</organism>
<dbReference type="EMBL" id="KN042435">
    <property type="protein sequence ID" value="KFH61918.1"/>
    <property type="molecule type" value="Genomic_DNA"/>
</dbReference>